<evidence type="ECO:0000313" key="3">
    <source>
        <dbReference type="Proteomes" id="UP000199039"/>
    </source>
</evidence>
<dbReference type="Pfam" id="PF07179">
    <property type="entry name" value="SseB"/>
    <property type="match status" value="1"/>
</dbReference>
<feature type="domain" description="SseB protein N-terminal" evidence="1">
    <location>
        <begin position="29"/>
        <end position="150"/>
    </location>
</feature>
<accession>A0A1G6P279</accession>
<dbReference type="EMBL" id="FMYH01000003">
    <property type="protein sequence ID" value="SDC73596.1"/>
    <property type="molecule type" value="Genomic_DNA"/>
</dbReference>
<dbReference type="RefSeq" id="WP_245701047.1">
    <property type="nucleotide sequence ID" value="NZ_FMYH01000003.1"/>
</dbReference>
<name>A0A1G6P279_9MICO</name>
<keyword evidence="3" id="KW-1185">Reference proteome</keyword>
<dbReference type="AlphaFoldDB" id="A0A1G6P279"/>
<organism evidence="2 3">
    <name type="scientific">Sanguibacter gelidistatuariae</name>
    <dbReference type="NCBI Taxonomy" id="1814289"/>
    <lineage>
        <taxon>Bacteria</taxon>
        <taxon>Bacillati</taxon>
        <taxon>Actinomycetota</taxon>
        <taxon>Actinomycetes</taxon>
        <taxon>Micrococcales</taxon>
        <taxon>Sanguibacteraceae</taxon>
        <taxon>Sanguibacter</taxon>
    </lineage>
</organism>
<dbReference type="InterPro" id="IPR009839">
    <property type="entry name" value="SseB_N"/>
</dbReference>
<proteinExistence type="predicted"/>
<gene>
    <name evidence="2" type="ORF">SAMN05216410_2282</name>
</gene>
<evidence type="ECO:0000313" key="2">
    <source>
        <dbReference type="EMBL" id="SDC73596.1"/>
    </source>
</evidence>
<evidence type="ECO:0000259" key="1">
    <source>
        <dbReference type="Pfam" id="PF07179"/>
    </source>
</evidence>
<sequence length="244" mass="24992">MTEAHEGRALPGASPFAGDDGSADPELATLLMGYAAGTATLTDVVVRLAKVRVLIPILAELDVAEQGDHGFQVDKQASAGVVALEAPDGRKALPVFSSVASMSAWRHDARPVPADAVRAALSAVAEDWALLVLDPGGPVSVLVPRPAVWAIAQGKTWLPAVEGDVVAPEIAQAIVDAVSPVGSVARVSAAPGRTAEVAVRLGIDSGLTRARLTEVLAEVNAALGASKLVSERVDSLELRIGRAD</sequence>
<reference evidence="2 3" key="1">
    <citation type="submission" date="2016-09" db="EMBL/GenBank/DDBJ databases">
        <authorList>
            <person name="Capua I."/>
            <person name="De Benedictis P."/>
            <person name="Joannis T."/>
            <person name="Lombin L.H."/>
            <person name="Cattoli G."/>
        </authorList>
    </citation>
    <scope>NUCLEOTIDE SEQUENCE [LARGE SCALE GENOMIC DNA]</scope>
    <source>
        <strain evidence="2 3">ISLP-3</strain>
    </source>
</reference>
<protein>
    <submittedName>
        <fullName evidence="2">SseB protein N-terminal domain-containing protein</fullName>
    </submittedName>
</protein>
<dbReference type="STRING" id="1814289.SAMN05216410_2282"/>
<dbReference type="Proteomes" id="UP000199039">
    <property type="component" value="Unassembled WGS sequence"/>
</dbReference>